<proteinExistence type="predicted"/>
<comment type="caution">
    <text evidence="1">The sequence shown here is derived from an EMBL/GenBank/DDBJ whole genome shotgun (WGS) entry which is preliminary data.</text>
</comment>
<dbReference type="EMBL" id="JARVKF010000235">
    <property type="protein sequence ID" value="KAK9420458.1"/>
    <property type="molecule type" value="Genomic_DNA"/>
</dbReference>
<dbReference type="PANTHER" id="PTHR21308">
    <property type="entry name" value="PHYTANOYL-COA ALPHA-HYDROXYLASE"/>
    <property type="match status" value="1"/>
</dbReference>
<protein>
    <recommendedName>
        <fullName evidence="3">Phytanoyl-CoA dioxygenase</fullName>
    </recommendedName>
</protein>
<dbReference type="Proteomes" id="UP001408356">
    <property type="component" value="Unassembled WGS sequence"/>
</dbReference>
<dbReference type="Pfam" id="PF05721">
    <property type="entry name" value="PhyH"/>
    <property type="match status" value="1"/>
</dbReference>
<sequence>MAALRHALGHQMPSLAGVARTISVGMPESLNALAQLCQQKAEQQDYTRAKFIKSNIPVYDLSTTSASDAKVVTNLQDEWYRALNTGPGVVVLKNFLMDHATIEESNTVFGRIIESEAQSSKGDHFAAAGSNSRIWNSFQKHAEAHPSSFVRYYSNPWLARMSEAWLGPSYQITAQLNIVRPGGKPQSAHRDYHLGFQTAKSCARFPRTIQVASQYLTLQGGIAHSDVPLDSGPTRLLPFSQLLPEGYMAWRLPEFTQFFNENWVSLAMEVGDAVFFNPALLHAAGENNTKTVERSVNLLQISSAFGKPMESVNKLKMVRSCWEELKGLAKREGHGEGTEACVSALGEGYPFPSNLDQRPPGPDGMAPTSEVDLLWEGLRGDWNTEKIVDGLEQLRINSGS</sequence>
<dbReference type="Gene3D" id="2.60.120.620">
    <property type="entry name" value="q2cbj1_9rhob like domain"/>
    <property type="match status" value="1"/>
</dbReference>
<dbReference type="InterPro" id="IPR008775">
    <property type="entry name" value="Phytyl_CoA_dOase-like"/>
</dbReference>
<organism evidence="1 2">
    <name type="scientific">Seiridium unicorne</name>
    <dbReference type="NCBI Taxonomy" id="138068"/>
    <lineage>
        <taxon>Eukaryota</taxon>
        <taxon>Fungi</taxon>
        <taxon>Dikarya</taxon>
        <taxon>Ascomycota</taxon>
        <taxon>Pezizomycotina</taxon>
        <taxon>Sordariomycetes</taxon>
        <taxon>Xylariomycetidae</taxon>
        <taxon>Amphisphaeriales</taxon>
        <taxon>Sporocadaceae</taxon>
        <taxon>Seiridium</taxon>
    </lineage>
</organism>
<dbReference type="SUPFAM" id="SSF51197">
    <property type="entry name" value="Clavaminate synthase-like"/>
    <property type="match status" value="1"/>
</dbReference>
<gene>
    <name evidence="1" type="ORF">SUNI508_06454</name>
</gene>
<accession>A0ABR2V0J8</accession>
<evidence type="ECO:0000313" key="2">
    <source>
        <dbReference type="Proteomes" id="UP001408356"/>
    </source>
</evidence>
<evidence type="ECO:0000313" key="1">
    <source>
        <dbReference type="EMBL" id="KAK9420458.1"/>
    </source>
</evidence>
<dbReference type="InterPro" id="IPR047128">
    <property type="entry name" value="PhyH"/>
</dbReference>
<keyword evidence="2" id="KW-1185">Reference proteome</keyword>
<dbReference type="PANTHER" id="PTHR21308:SF8">
    <property type="entry name" value="PHYTANOYL-COA DIOXYGENASE FAMILY PROTEIN (AFU_ORTHOLOGUE AFUA_2G09620)"/>
    <property type="match status" value="1"/>
</dbReference>
<reference evidence="1 2" key="1">
    <citation type="journal article" date="2024" name="J. Plant Pathol.">
        <title>Sequence and assembly of the genome of Seiridium unicorne, isolate CBS 538.82, causal agent of cypress canker disease.</title>
        <authorList>
            <person name="Scali E."/>
            <person name="Rocca G.D."/>
            <person name="Danti R."/>
            <person name="Garbelotto M."/>
            <person name="Barberini S."/>
            <person name="Baroncelli R."/>
            <person name="Emiliani G."/>
        </authorList>
    </citation>
    <scope>NUCLEOTIDE SEQUENCE [LARGE SCALE GENOMIC DNA]</scope>
    <source>
        <strain evidence="1 2">BM-138-508</strain>
    </source>
</reference>
<evidence type="ECO:0008006" key="3">
    <source>
        <dbReference type="Google" id="ProtNLM"/>
    </source>
</evidence>
<name>A0ABR2V0J8_9PEZI</name>